<dbReference type="SUPFAM" id="SSF143737">
    <property type="entry name" value="YeeU-like"/>
    <property type="match status" value="1"/>
</dbReference>
<evidence type="ECO:0000313" key="1">
    <source>
        <dbReference type="EMBL" id="ASD49325.1"/>
    </source>
</evidence>
<reference evidence="1" key="1">
    <citation type="submission" date="2017-01" db="EMBL/GenBank/DDBJ databases">
        <title>Plasmid composition in Aeromonas salmonicida subsp. salmonicida 01-B526 unravels unsuspected type three secretion system loss patterns.</title>
        <authorList>
            <person name="Tanaka K.H."/>
            <person name="Vincent A.T."/>
            <person name="Emond-Rheault J.-G."/>
            <person name="Adamczuk M."/>
            <person name="Frenette M."/>
            <person name="Charette S.J."/>
        </authorList>
    </citation>
    <scope>NUCLEOTIDE SEQUENCE</scope>
    <source>
        <strain evidence="1">01-B526</strain>
        <plasmid evidence="1">pAsa5</plasmid>
    </source>
</reference>
<dbReference type="OMA" id="HDGFTCE"/>
<sequence length="115" mass="12916">MNSIEQINSENGMASQWGLLRETSPSFGARLVQERYRLHFLSDRAGFIGEWTDHQKAKLEAVFPAIVKELEGGLLSGELDPRCQKVIRIEQGGFICEADTLGSFGYVYINISSQY</sequence>
<accession>A0A1Q4MF69</accession>
<organism evidence="1">
    <name type="scientific">Aeromonas salmonicida subsp. salmonicida</name>
    <dbReference type="NCBI Taxonomy" id="29491"/>
    <lineage>
        <taxon>Bacteria</taxon>
        <taxon>Pseudomonadati</taxon>
        <taxon>Pseudomonadota</taxon>
        <taxon>Gammaproteobacteria</taxon>
        <taxon>Aeromonadales</taxon>
        <taxon>Aeromonadaceae</taxon>
        <taxon>Aeromonas</taxon>
    </lineage>
</organism>
<dbReference type="EMBL" id="KY555069">
    <property type="protein sequence ID" value="ASD49325.1"/>
    <property type="molecule type" value="Genomic_DNA"/>
</dbReference>
<protein>
    <submittedName>
        <fullName evidence="1">Uncharacterized protein</fullName>
    </submittedName>
</protein>
<keyword evidence="1" id="KW-0614">Plasmid</keyword>
<dbReference type="GO" id="GO:0051495">
    <property type="term" value="P:positive regulation of cytoskeleton organization"/>
    <property type="evidence" value="ECO:0007669"/>
    <property type="project" value="InterPro"/>
</dbReference>
<proteinExistence type="predicted"/>
<dbReference type="InterPro" id="IPR038025">
    <property type="entry name" value="CbeA_sf"/>
</dbReference>
<geneLocation type="plasmid" evidence="1">
    <name>pAsa5</name>
</geneLocation>
<dbReference type="RefSeq" id="WP_005321055.1">
    <property type="nucleotide sequence ID" value="NZ_CDDW01000063.1"/>
</dbReference>
<dbReference type="InterPro" id="IPR009320">
    <property type="entry name" value="Antitoxin_CbeA"/>
</dbReference>
<dbReference type="Pfam" id="PF06154">
    <property type="entry name" value="CbeA_antitoxin"/>
    <property type="match status" value="1"/>
</dbReference>
<dbReference type="Gene3D" id="3.30.450.20">
    <property type="entry name" value="PAS domain"/>
    <property type="match status" value="1"/>
</dbReference>
<dbReference type="AlphaFoldDB" id="A0A1Q4MF69"/>
<name>A0A1Q4MF69_AERSS</name>